<evidence type="ECO:0008006" key="4">
    <source>
        <dbReference type="Google" id="ProtNLM"/>
    </source>
</evidence>
<evidence type="ECO:0000256" key="1">
    <source>
        <dbReference type="SAM" id="SignalP"/>
    </source>
</evidence>
<feature type="chain" id="PRO_5015666610" description="Ni/Co efflux regulator RcnB" evidence="1">
    <location>
        <begin position="22"/>
        <end position="158"/>
    </location>
</feature>
<evidence type="ECO:0000313" key="2">
    <source>
        <dbReference type="EMBL" id="PTQ10803.1"/>
    </source>
</evidence>
<organism evidence="2 3">
    <name type="scientific">Sphingomonas oleivorans</name>
    <dbReference type="NCBI Taxonomy" id="1735121"/>
    <lineage>
        <taxon>Bacteria</taxon>
        <taxon>Pseudomonadati</taxon>
        <taxon>Pseudomonadota</taxon>
        <taxon>Alphaproteobacteria</taxon>
        <taxon>Sphingomonadales</taxon>
        <taxon>Sphingomonadaceae</taxon>
        <taxon>Sphingomonas</taxon>
    </lineage>
</organism>
<feature type="signal peptide" evidence="1">
    <location>
        <begin position="1"/>
        <end position="21"/>
    </location>
</feature>
<dbReference type="AlphaFoldDB" id="A0A2T5FXE3"/>
<gene>
    <name evidence="2" type="ORF">CLG96_10400</name>
</gene>
<proteinExistence type="predicted"/>
<comment type="caution">
    <text evidence="2">The sequence shown here is derived from an EMBL/GenBank/DDBJ whole genome shotgun (WGS) entry which is preliminary data.</text>
</comment>
<evidence type="ECO:0000313" key="3">
    <source>
        <dbReference type="Proteomes" id="UP000244162"/>
    </source>
</evidence>
<protein>
    <recommendedName>
        <fullName evidence="4">Ni/Co efflux regulator RcnB</fullName>
    </recommendedName>
</protein>
<dbReference type="InterPro" id="IPR024572">
    <property type="entry name" value="RcnB"/>
</dbReference>
<name>A0A2T5FXE3_9SPHN</name>
<reference evidence="2 3" key="1">
    <citation type="submission" date="2017-09" db="EMBL/GenBank/DDBJ databases">
        <title>Sphingomonas panjinensis sp.nov., isolated from oil-contaminated soil.</title>
        <authorList>
            <person name="Wang L."/>
            <person name="Chen L."/>
        </authorList>
    </citation>
    <scope>NUCLEOTIDE SEQUENCE [LARGE SCALE GENOMIC DNA]</scope>
    <source>
        <strain evidence="2 3">FW-11</strain>
    </source>
</reference>
<dbReference type="OrthoDB" id="7205329at2"/>
<dbReference type="EMBL" id="NWBU01000009">
    <property type="protein sequence ID" value="PTQ10803.1"/>
    <property type="molecule type" value="Genomic_DNA"/>
</dbReference>
<keyword evidence="3" id="KW-1185">Reference proteome</keyword>
<dbReference type="RefSeq" id="WP_107967827.1">
    <property type="nucleotide sequence ID" value="NZ_NWBU01000009.1"/>
</dbReference>
<dbReference type="Pfam" id="PF11776">
    <property type="entry name" value="RcnB"/>
    <property type="match status" value="1"/>
</dbReference>
<keyword evidence="1" id="KW-0732">Signal</keyword>
<dbReference type="Gene3D" id="3.10.450.160">
    <property type="entry name" value="inner membrane protein cigr"/>
    <property type="match status" value="1"/>
</dbReference>
<dbReference type="Proteomes" id="UP000244162">
    <property type="component" value="Unassembled WGS sequence"/>
</dbReference>
<sequence>MRKLILFGLMAATAIPSLAHAQTRELHEDRRDIRQEQRDVDRAIRYGAPPHVVREEQRDVRRAEREYREDWRDYRRSHREVYRRPAYAGPRGYSYRRVVVGHRFAPVYYAPRYVIADPRRYRLPHPVGANRWVRYGNDAVLVDARTGRVRAVHYGFFW</sequence>
<accession>A0A2T5FXE3</accession>